<organism evidence="3 4">
    <name type="scientific">Lymnaea stagnalis</name>
    <name type="common">Great pond snail</name>
    <name type="synonym">Helix stagnalis</name>
    <dbReference type="NCBI Taxonomy" id="6523"/>
    <lineage>
        <taxon>Eukaryota</taxon>
        <taxon>Metazoa</taxon>
        <taxon>Spiralia</taxon>
        <taxon>Lophotrochozoa</taxon>
        <taxon>Mollusca</taxon>
        <taxon>Gastropoda</taxon>
        <taxon>Heterobranchia</taxon>
        <taxon>Euthyneura</taxon>
        <taxon>Panpulmonata</taxon>
        <taxon>Hygrophila</taxon>
        <taxon>Lymnaeoidea</taxon>
        <taxon>Lymnaeidae</taxon>
        <taxon>Lymnaea</taxon>
    </lineage>
</organism>
<protein>
    <submittedName>
        <fullName evidence="3">Uncharacterized protein</fullName>
    </submittedName>
</protein>
<evidence type="ECO:0000256" key="2">
    <source>
        <dbReference type="SAM" id="Phobius"/>
    </source>
</evidence>
<keyword evidence="4" id="KW-1185">Reference proteome</keyword>
<evidence type="ECO:0000313" key="4">
    <source>
        <dbReference type="Proteomes" id="UP001497497"/>
    </source>
</evidence>
<feature type="region of interest" description="Disordered" evidence="1">
    <location>
        <begin position="1"/>
        <end position="31"/>
    </location>
</feature>
<gene>
    <name evidence="3" type="ORF">GSLYS_00000004001</name>
</gene>
<dbReference type="Proteomes" id="UP001497497">
    <property type="component" value="Unassembled WGS sequence"/>
</dbReference>
<proteinExistence type="predicted"/>
<name>A0AAV2GZU2_LYMST</name>
<evidence type="ECO:0000313" key="3">
    <source>
        <dbReference type="EMBL" id="CAL1525827.1"/>
    </source>
</evidence>
<reference evidence="3 4" key="1">
    <citation type="submission" date="2024-04" db="EMBL/GenBank/DDBJ databases">
        <authorList>
            <consortium name="Genoscope - CEA"/>
            <person name="William W."/>
        </authorList>
    </citation>
    <scope>NUCLEOTIDE SEQUENCE [LARGE SCALE GENOMIC DNA]</scope>
</reference>
<dbReference type="EMBL" id="CAXITT010000001">
    <property type="protein sequence ID" value="CAL1525827.1"/>
    <property type="molecule type" value="Genomic_DNA"/>
</dbReference>
<accession>A0AAV2GZU2</accession>
<feature type="transmembrane region" description="Helical" evidence="2">
    <location>
        <begin position="217"/>
        <end position="236"/>
    </location>
</feature>
<comment type="caution">
    <text evidence="3">The sequence shown here is derived from an EMBL/GenBank/DDBJ whole genome shotgun (WGS) entry which is preliminary data.</text>
</comment>
<dbReference type="AlphaFoldDB" id="A0AAV2GZU2"/>
<keyword evidence="2" id="KW-0812">Transmembrane</keyword>
<keyword evidence="2" id="KW-1133">Transmembrane helix</keyword>
<feature type="compositionally biased region" description="Basic residues" evidence="1">
    <location>
        <begin position="1"/>
        <end position="13"/>
    </location>
</feature>
<evidence type="ECO:0000256" key="1">
    <source>
        <dbReference type="SAM" id="MobiDB-lite"/>
    </source>
</evidence>
<sequence>MELQHPRKSHHHSSCQASGEHPNQGLVSRDKIPPGELMVREHGLNGNAEHLIGDQAHVEAAVNDQTDGDYAFDGHLSGDRSLDNGNVSGRLSGYELYRDDPSRSTRCADEDHDESRPTIFYDCIRPEENISCNNTCQGICVIEETNTDIRYLELSMGGLSVFSDQGFNTNSNAMSDRIMKLSQEEAMAADLLTDSEMQSKFDRLKEDRENILSKTNLLLTWNFIQLFFLLATIFYACVCVCNFRQSFTCSEACMWKGVREKSSKKWWSF</sequence>
<keyword evidence="2" id="KW-0472">Membrane</keyword>